<dbReference type="Gene3D" id="3.40.309.10">
    <property type="entry name" value="Aldehyde Dehydrogenase, Chain A, domain 2"/>
    <property type="match status" value="1"/>
</dbReference>
<dbReference type="PANTHER" id="PTHR43217:SF1">
    <property type="entry name" value="SUCCINATE SEMIALDEHYDE DEHYDROGENASE [NAD(P)+] SAD"/>
    <property type="match status" value="1"/>
</dbReference>
<gene>
    <name evidence="4" type="ORF">BN11_4990011</name>
</gene>
<accession>W6K1M9</accession>
<evidence type="ECO:0000259" key="3">
    <source>
        <dbReference type="Pfam" id="PF00171"/>
    </source>
</evidence>
<dbReference type="GO" id="GO:0004777">
    <property type="term" value="F:succinate-semialdehyde dehydrogenase (NAD+) activity"/>
    <property type="evidence" value="ECO:0007669"/>
    <property type="project" value="TreeGrafter"/>
</dbReference>
<dbReference type="STRING" id="1193182.BN11_4990011"/>
<dbReference type="AlphaFoldDB" id="W6K1M9"/>
<dbReference type="InterPro" id="IPR016162">
    <property type="entry name" value="Ald_DH_N"/>
</dbReference>
<evidence type="ECO:0000256" key="1">
    <source>
        <dbReference type="ARBA" id="ARBA00009986"/>
    </source>
</evidence>
<evidence type="ECO:0000313" key="5">
    <source>
        <dbReference type="Proteomes" id="UP000035763"/>
    </source>
</evidence>
<keyword evidence="2 4" id="KW-0560">Oxidoreductase</keyword>
<keyword evidence="5" id="KW-1185">Reference proteome</keyword>
<evidence type="ECO:0000256" key="2">
    <source>
        <dbReference type="ARBA" id="ARBA00023002"/>
    </source>
</evidence>
<dbReference type="FunFam" id="3.40.309.10:FF:000009">
    <property type="entry name" value="Aldehyde dehydrogenase A"/>
    <property type="match status" value="1"/>
</dbReference>
<proteinExistence type="inferred from homology"/>
<dbReference type="RefSeq" id="WP_048700308.1">
    <property type="nucleotide sequence ID" value="NZ_HG764815.1"/>
</dbReference>
<comment type="similarity">
    <text evidence="1">Belongs to the aldehyde dehydrogenase family.</text>
</comment>
<dbReference type="SUPFAM" id="SSF53720">
    <property type="entry name" value="ALDH-like"/>
    <property type="match status" value="1"/>
</dbReference>
<dbReference type="InterPro" id="IPR047110">
    <property type="entry name" value="GABD/Sad-like"/>
</dbReference>
<feature type="domain" description="Aldehyde dehydrogenase" evidence="3">
    <location>
        <begin position="3"/>
        <end position="459"/>
    </location>
</feature>
<dbReference type="PANTHER" id="PTHR43217">
    <property type="entry name" value="SUCCINATE SEMIALDEHYDE DEHYDROGENASE [NAD(P)+] SAD"/>
    <property type="match status" value="1"/>
</dbReference>
<name>W6K1M9_9MICO</name>
<sequence length="472" mass="49167">MATITTRNPHTGAELATYECAEGERIEEVRSQAAAAAGAWGEVAVGDRTHLLRALGDLLTERREEYAALITAEMGKPIAEALGEIDKCALSCHVVADLAPAWLADEPVATSAQQSWVSYVPLGVVVAVMPWNFPFWQVIRFACAALVAGNSGILKHSPNVTGCAVALEELLDAAASRAGAPAQLLQTLVIDESLVPQIIPALIADDRVAAATLTGSERAGVAVGSAAGAALKKVVLELGGSDPFVVLDDADLDAAADAAIRSRFGNAGQSCIAAKRWIVQQSVADDFVSRIQDRMARLVAGDPADPATNIGPMARGDLRRVVHEQVQDSVTEGATLVAGGVIPVGPGYHYPATLLDNVSTSMTVAREETFGPVACVIRVADDDEAVRVANDTAYGLGASVWSRSERGLAVGTRIRSGALFVNAVVASDARMPFGGLGRSGHGRELGAAGVREFTNVRTVWIGDGSHLPTIAE</sequence>
<dbReference type="Gene3D" id="3.40.605.10">
    <property type="entry name" value="Aldehyde Dehydrogenase, Chain A, domain 1"/>
    <property type="match status" value="1"/>
</dbReference>
<dbReference type="EC" id="1.2.1.16" evidence="4"/>
<dbReference type="InterPro" id="IPR016160">
    <property type="entry name" value="Ald_DH_CS_CYS"/>
</dbReference>
<dbReference type="Proteomes" id="UP000035763">
    <property type="component" value="Unassembled WGS sequence"/>
</dbReference>
<comment type="caution">
    <text evidence="4">The sequence shown here is derived from an EMBL/GenBank/DDBJ whole genome shotgun (WGS) entry which is preliminary data.</text>
</comment>
<reference evidence="4 5" key="1">
    <citation type="journal article" date="2013" name="ISME J.">
        <title>A metabolic model for members of the genus Tetrasphaera involved in enhanced biological phosphorus removal.</title>
        <authorList>
            <person name="Kristiansen R."/>
            <person name="Nguyen H.T.T."/>
            <person name="Saunders A.M."/>
            <person name="Nielsen J.L."/>
            <person name="Wimmer R."/>
            <person name="Le V.Q."/>
            <person name="McIlroy S.J."/>
            <person name="Petrovski S."/>
            <person name="Seviour R.J."/>
            <person name="Calteau A."/>
            <person name="Nielsen K.L."/>
            <person name="Nielsen P.H."/>
        </authorList>
    </citation>
    <scope>NUCLEOTIDE SEQUENCE [LARGE SCALE GENOMIC DNA]</scope>
    <source>
        <strain evidence="4 5">Ben110</strain>
    </source>
</reference>
<evidence type="ECO:0000313" key="4">
    <source>
        <dbReference type="EMBL" id="CCH74951.1"/>
    </source>
</evidence>
<dbReference type="PROSITE" id="PS00070">
    <property type="entry name" value="ALDEHYDE_DEHYDR_CYS"/>
    <property type="match status" value="1"/>
</dbReference>
<protein>
    <submittedName>
        <fullName evidence="4">Putative succinate-semialdehyde dehydrogenase (NADP+) (GabD)</fullName>
        <ecNumber evidence="4">1.2.1.16</ecNumber>
    </submittedName>
</protein>
<dbReference type="OrthoDB" id="3954161at2"/>
<dbReference type="InterPro" id="IPR015590">
    <property type="entry name" value="Aldehyde_DH_dom"/>
</dbReference>
<organism evidence="4 5">
    <name type="scientific">Nostocoides australiense Ben110</name>
    <dbReference type="NCBI Taxonomy" id="1193182"/>
    <lineage>
        <taxon>Bacteria</taxon>
        <taxon>Bacillati</taxon>
        <taxon>Actinomycetota</taxon>
        <taxon>Actinomycetes</taxon>
        <taxon>Micrococcales</taxon>
        <taxon>Intrasporangiaceae</taxon>
        <taxon>Nostocoides</taxon>
    </lineage>
</organism>
<dbReference type="EMBL" id="CAJA01000444">
    <property type="protein sequence ID" value="CCH74951.1"/>
    <property type="molecule type" value="Genomic_DNA"/>
</dbReference>
<dbReference type="Pfam" id="PF00171">
    <property type="entry name" value="Aldedh"/>
    <property type="match status" value="1"/>
</dbReference>
<dbReference type="InterPro" id="IPR016161">
    <property type="entry name" value="Ald_DH/histidinol_DH"/>
</dbReference>
<dbReference type="InterPro" id="IPR016163">
    <property type="entry name" value="Ald_DH_C"/>
</dbReference>